<name>A0A7K1J5E4_9BIFI</name>
<protein>
    <submittedName>
        <fullName evidence="1">Uncharacterized protein</fullName>
    </submittedName>
</protein>
<dbReference type="Proteomes" id="UP000487882">
    <property type="component" value="Unassembled WGS sequence"/>
</dbReference>
<evidence type="ECO:0000313" key="2">
    <source>
        <dbReference type="Proteomes" id="UP000487882"/>
    </source>
</evidence>
<gene>
    <name evidence="1" type="ORF">GSD1FS_1217</name>
</gene>
<accession>A0A7K1J5E4</accession>
<reference evidence="1 2" key="1">
    <citation type="submission" date="2019-09" db="EMBL/GenBank/DDBJ databases">
        <title>Bifidobacterium canis sp. nov., isolated from the digestive tract of German Shepherd dog puppy.</title>
        <authorList>
            <person name="Bunesova V."/>
        </authorList>
    </citation>
    <scope>NUCLEOTIDE SEQUENCE [LARGE SCALE GENOMIC DNA]</scope>
    <source>
        <strain evidence="1 2">GSD1FS</strain>
    </source>
</reference>
<keyword evidence="2" id="KW-1185">Reference proteome</keyword>
<evidence type="ECO:0000313" key="1">
    <source>
        <dbReference type="EMBL" id="MUH59874.1"/>
    </source>
</evidence>
<dbReference type="EMBL" id="WNLP01000005">
    <property type="protein sequence ID" value="MUH59874.1"/>
    <property type="molecule type" value="Genomic_DNA"/>
</dbReference>
<sequence length="47" mass="5467">MAWFLIIFGVLLYERILGSTHSDQISLKQLCYCKIIDVLIPILKIIM</sequence>
<organism evidence="1 2">
    <name type="scientific">Bifidobacterium canis</name>
    <dbReference type="NCBI Taxonomy" id="2610880"/>
    <lineage>
        <taxon>Bacteria</taxon>
        <taxon>Bacillati</taxon>
        <taxon>Actinomycetota</taxon>
        <taxon>Actinomycetes</taxon>
        <taxon>Bifidobacteriales</taxon>
        <taxon>Bifidobacteriaceae</taxon>
        <taxon>Bifidobacterium</taxon>
    </lineage>
</organism>
<proteinExistence type="predicted"/>
<dbReference type="AlphaFoldDB" id="A0A7K1J5E4"/>
<comment type="caution">
    <text evidence="1">The sequence shown here is derived from an EMBL/GenBank/DDBJ whole genome shotgun (WGS) entry which is preliminary data.</text>
</comment>